<comment type="caution">
    <text evidence="2">The sequence shown here is derived from an EMBL/GenBank/DDBJ whole genome shotgun (WGS) entry which is preliminary data.</text>
</comment>
<accession>A0A8S3HRP2</accession>
<sequence length="188" mass="20966">MNSDDKLYSMLPLLSHRTINLSSVFPILNNDYLHISSTSAASVERIGFLGSSSNIGRSGTMESPATQRTVDTGNNHTGGVSPNSHTKLTNQYTWCYESSATIHINSAISFDECLPCLEIDDKPLIYREQFQSIEHFNWYGISDTHGPVIISFKYSNDSNKQRFIMAIVRTRQQTSIESLLDISSTCSS</sequence>
<dbReference type="GO" id="GO:0005096">
    <property type="term" value="F:GTPase activator activity"/>
    <property type="evidence" value="ECO:0007669"/>
    <property type="project" value="InterPro"/>
</dbReference>
<dbReference type="EMBL" id="CAJOBI010320935">
    <property type="protein sequence ID" value="CAF5184929.1"/>
    <property type="molecule type" value="Genomic_DNA"/>
</dbReference>
<name>A0A8S3HRP2_9BILA</name>
<evidence type="ECO:0000313" key="2">
    <source>
        <dbReference type="EMBL" id="CAF5184929.1"/>
    </source>
</evidence>
<dbReference type="GO" id="GO:0051056">
    <property type="term" value="P:regulation of small GTPase mediated signal transduction"/>
    <property type="evidence" value="ECO:0007669"/>
    <property type="project" value="InterPro"/>
</dbReference>
<dbReference type="InterPro" id="IPR035974">
    <property type="entry name" value="Rap/Ran-GAP_sf"/>
</dbReference>
<dbReference type="AlphaFoldDB" id="A0A8S3HRP2"/>
<dbReference type="Gene3D" id="3.30.1120.160">
    <property type="match status" value="1"/>
</dbReference>
<gene>
    <name evidence="2" type="ORF">SMN809_LOCUS70171</name>
</gene>
<evidence type="ECO:0000256" key="1">
    <source>
        <dbReference type="SAM" id="MobiDB-lite"/>
    </source>
</evidence>
<proteinExistence type="predicted"/>
<dbReference type="Pfam" id="PF21022">
    <property type="entry name" value="Rap-GAP_dimer"/>
    <property type="match status" value="1"/>
</dbReference>
<dbReference type="Proteomes" id="UP000676336">
    <property type="component" value="Unassembled WGS sequence"/>
</dbReference>
<feature type="non-terminal residue" evidence="2">
    <location>
        <position position="1"/>
    </location>
</feature>
<organism evidence="2 3">
    <name type="scientific">Rotaria magnacalcarata</name>
    <dbReference type="NCBI Taxonomy" id="392030"/>
    <lineage>
        <taxon>Eukaryota</taxon>
        <taxon>Metazoa</taxon>
        <taxon>Spiralia</taxon>
        <taxon>Gnathifera</taxon>
        <taxon>Rotifera</taxon>
        <taxon>Eurotatoria</taxon>
        <taxon>Bdelloidea</taxon>
        <taxon>Philodinida</taxon>
        <taxon>Philodinidae</taxon>
        <taxon>Rotaria</taxon>
    </lineage>
</organism>
<feature type="region of interest" description="Disordered" evidence="1">
    <location>
        <begin position="56"/>
        <end position="83"/>
    </location>
</feature>
<protein>
    <submittedName>
        <fullName evidence="2">Uncharacterized protein</fullName>
    </submittedName>
</protein>
<dbReference type="SUPFAM" id="SSF111347">
    <property type="entry name" value="Rap/Ran-GAP"/>
    <property type="match status" value="1"/>
</dbReference>
<evidence type="ECO:0000313" key="3">
    <source>
        <dbReference type="Proteomes" id="UP000676336"/>
    </source>
</evidence>
<reference evidence="2" key="1">
    <citation type="submission" date="2021-02" db="EMBL/GenBank/DDBJ databases">
        <authorList>
            <person name="Nowell W R."/>
        </authorList>
    </citation>
    <scope>NUCLEOTIDE SEQUENCE</scope>
</reference>